<protein>
    <submittedName>
        <fullName evidence="3">Acyl-CoA carboxylase subunit beta</fullName>
    </submittedName>
</protein>
<gene>
    <name evidence="3" type="ORF">H8730_05615</name>
</gene>
<dbReference type="Proteomes" id="UP000657006">
    <property type="component" value="Unassembled WGS sequence"/>
</dbReference>
<dbReference type="AlphaFoldDB" id="A0A926HWS0"/>
<dbReference type="InterPro" id="IPR011762">
    <property type="entry name" value="COA_CT_N"/>
</dbReference>
<dbReference type="Pfam" id="PF01039">
    <property type="entry name" value="Carboxyl_trans"/>
    <property type="match status" value="1"/>
</dbReference>
<dbReference type="PANTHER" id="PTHR43842">
    <property type="entry name" value="PROPIONYL-COA CARBOXYLASE BETA CHAIN"/>
    <property type="match status" value="1"/>
</dbReference>
<dbReference type="PANTHER" id="PTHR43842:SF2">
    <property type="entry name" value="PROPIONYL-COA CARBOXYLASE BETA CHAIN, MITOCHONDRIAL"/>
    <property type="match status" value="1"/>
</dbReference>
<dbReference type="EMBL" id="JACRSQ010000006">
    <property type="protein sequence ID" value="MBC8543017.1"/>
    <property type="molecule type" value="Genomic_DNA"/>
</dbReference>
<keyword evidence="4" id="KW-1185">Reference proteome</keyword>
<proteinExistence type="predicted"/>
<sequence>MSTVEKIQELKKSRAALESSGKAARERISMVLDPLSFVEIGAFVNHRSTDFNMVSQDTPADGVVTGYGTIQGRLVYVYSQDASVMGGAVGEMHARKIAKLYEKALEMGAPVIGILDSAGLRLQELTDALEGYGAIYQVKAKASGVIPQITVVAGMCAGGETLLPGMSDFTFMLEKQSKVFVSSPNAMEKGTKEEDIAGAKVHGAKSGMADFVCEDEADCFAKVRTLVDLLPANNAEDAPVYEDMDDLNRVSEVLDSIVPEDGEGFDVRGVIGELADNAIFVETKADFAPGMVTGFVRLNGGTVGVVANNSAVEDGILTIAGCRKAAGFVAFCDAFSIPILTLTDTAGFAASVQEENGGLADAVSKMTFAFASATAPKINVILRKAYGSAYVTMNSKHIGADVVYAWPTADISVMNSVSAARIMFAKDVEAGADLSEKAADFEVLSSPYAAASRGYIDDIIEPALTRKHLLVALGMLISKRQEGPAKKHGTIL</sequence>
<evidence type="ECO:0000313" key="3">
    <source>
        <dbReference type="EMBL" id="MBC8543017.1"/>
    </source>
</evidence>
<feature type="domain" description="CoA carboxyltransferase C-terminal" evidence="2">
    <location>
        <begin position="246"/>
        <end position="487"/>
    </location>
</feature>
<evidence type="ECO:0000259" key="1">
    <source>
        <dbReference type="PROSITE" id="PS50980"/>
    </source>
</evidence>
<reference evidence="3" key="1">
    <citation type="submission" date="2020-08" db="EMBL/GenBank/DDBJ databases">
        <title>Genome public.</title>
        <authorList>
            <person name="Liu C."/>
            <person name="Sun Q."/>
        </authorList>
    </citation>
    <scope>NUCLEOTIDE SEQUENCE</scope>
    <source>
        <strain evidence="3">NSJ-32</strain>
    </source>
</reference>
<accession>A0A926HWS0</accession>
<dbReference type="InterPro" id="IPR029045">
    <property type="entry name" value="ClpP/crotonase-like_dom_sf"/>
</dbReference>
<dbReference type="RefSeq" id="WP_177717650.1">
    <property type="nucleotide sequence ID" value="NZ_JACRSQ010000006.1"/>
</dbReference>
<dbReference type="PROSITE" id="PS50980">
    <property type="entry name" value="COA_CT_NTER"/>
    <property type="match status" value="1"/>
</dbReference>
<dbReference type="SUPFAM" id="SSF52096">
    <property type="entry name" value="ClpP/crotonase"/>
    <property type="match status" value="2"/>
</dbReference>
<dbReference type="InterPro" id="IPR034733">
    <property type="entry name" value="AcCoA_carboxyl_beta"/>
</dbReference>
<organism evidence="3 4">
    <name type="scientific">Bianquea renquensis</name>
    <dbReference type="NCBI Taxonomy" id="2763661"/>
    <lineage>
        <taxon>Bacteria</taxon>
        <taxon>Bacillati</taxon>
        <taxon>Bacillota</taxon>
        <taxon>Clostridia</taxon>
        <taxon>Eubacteriales</taxon>
        <taxon>Bianqueaceae</taxon>
        <taxon>Bianquea</taxon>
    </lineage>
</organism>
<dbReference type="PROSITE" id="PS50989">
    <property type="entry name" value="COA_CT_CTER"/>
    <property type="match status" value="1"/>
</dbReference>
<evidence type="ECO:0000259" key="2">
    <source>
        <dbReference type="PROSITE" id="PS50989"/>
    </source>
</evidence>
<evidence type="ECO:0000313" key="4">
    <source>
        <dbReference type="Proteomes" id="UP000657006"/>
    </source>
</evidence>
<name>A0A926HWS0_9FIRM</name>
<dbReference type="Gene3D" id="3.90.226.10">
    <property type="entry name" value="2-enoyl-CoA Hydratase, Chain A, domain 1"/>
    <property type="match status" value="2"/>
</dbReference>
<comment type="caution">
    <text evidence="3">The sequence shown here is derived from an EMBL/GenBank/DDBJ whole genome shotgun (WGS) entry which is preliminary data.</text>
</comment>
<dbReference type="InterPro" id="IPR011763">
    <property type="entry name" value="COA_CT_C"/>
</dbReference>
<dbReference type="InterPro" id="IPR051047">
    <property type="entry name" value="AccD/PCCB"/>
</dbReference>
<dbReference type="GO" id="GO:0004658">
    <property type="term" value="F:propionyl-CoA carboxylase activity"/>
    <property type="evidence" value="ECO:0007669"/>
    <property type="project" value="TreeGrafter"/>
</dbReference>
<feature type="domain" description="CoA carboxyltransferase N-terminal" evidence="1">
    <location>
        <begin position="1"/>
        <end position="242"/>
    </location>
</feature>